<accession>A0A7D6Z1Y2</accession>
<evidence type="ECO:0000313" key="1">
    <source>
        <dbReference type="EMBL" id="QLY28764.1"/>
    </source>
</evidence>
<proteinExistence type="predicted"/>
<evidence type="ECO:0000313" key="2">
    <source>
        <dbReference type="Proteomes" id="UP000515512"/>
    </source>
</evidence>
<name>A0A7D6Z1Y2_9NOCA</name>
<dbReference type="EMBL" id="CP059399">
    <property type="protein sequence ID" value="QLY28764.1"/>
    <property type="molecule type" value="Genomic_DNA"/>
</dbReference>
<organism evidence="1 2">
    <name type="scientific">Nocardia huaxiensis</name>
    <dbReference type="NCBI Taxonomy" id="2755382"/>
    <lineage>
        <taxon>Bacteria</taxon>
        <taxon>Bacillati</taxon>
        <taxon>Actinomycetota</taxon>
        <taxon>Actinomycetes</taxon>
        <taxon>Mycobacteriales</taxon>
        <taxon>Nocardiaceae</taxon>
        <taxon>Nocardia</taxon>
    </lineage>
</organism>
<dbReference type="RefSeq" id="WP_181579970.1">
    <property type="nucleotide sequence ID" value="NZ_CP059399.1"/>
</dbReference>
<dbReference type="KEGG" id="nhu:H0264_25985"/>
<reference evidence="1 2" key="1">
    <citation type="submission" date="2020-07" db="EMBL/GenBank/DDBJ databases">
        <authorList>
            <person name="Zhuang K."/>
            <person name="Ran Y."/>
        </authorList>
    </citation>
    <scope>NUCLEOTIDE SEQUENCE [LARGE SCALE GENOMIC DNA]</scope>
    <source>
        <strain evidence="1 2">WCH-YHL-001</strain>
    </source>
</reference>
<dbReference type="Proteomes" id="UP000515512">
    <property type="component" value="Chromosome"/>
</dbReference>
<gene>
    <name evidence="1" type="ORF">H0264_25985</name>
</gene>
<keyword evidence="2" id="KW-1185">Reference proteome</keyword>
<sequence length="117" mass="12628">MTGTAVRTTARLPQPCGEISAEITDALRTTPGTRIPAPSPGDPWDRDAQLALHTCYALHYHGFDEVDPGWEWDPGLPGVRAGLERQFLDELRAATAGGSDLDAELEQLLTVPPRNPA</sequence>
<dbReference type="AlphaFoldDB" id="A0A7D6Z1Y2"/>
<protein>
    <submittedName>
        <fullName evidence="1">Uncharacterized protein</fullName>
    </submittedName>
</protein>